<name>A0A4D8RVT8_METPR</name>
<feature type="transmembrane region" description="Helical" evidence="1">
    <location>
        <begin position="119"/>
        <end position="138"/>
    </location>
</feature>
<dbReference type="GeneID" id="59455288"/>
<reference evidence="2 3" key="1">
    <citation type="submission" date="2018-07" db="EMBL/GenBank/DDBJ databases">
        <title>Complete Genome Sequences of Extremely Thermoacidophilic, Metal-Mobilizing Type-Strain Members of the Archaeal Family Sulfolobaceae: Acidianus brierleyi DSM-1651T, Acidianus sulfidivorans DSM-18786T, Metallosphaera hakonensis DSM-7519T, and Metallosphaera prunae DSM-10039T.</title>
        <authorList>
            <person name="Counts J.A."/>
            <person name="Kelly R.M."/>
        </authorList>
    </citation>
    <scope>NUCLEOTIDE SEQUENCE [LARGE SCALE GENOMIC DNA]</scope>
    <source>
        <strain evidence="2 3">Ron 12/II</strain>
    </source>
</reference>
<feature type="transmembrane region" description="Helical" evidence="1">
    <location>
        <begin position="285"/>
        <end position="305"/>
    </location>
</feature>
<accession>A0A4D8RVT8</accession>
<evidence type="ECO:0000256" key="1">
    <source>
        <dbReference type="SAM" id="Phobius"/>
    </source>
</evidence>
<feature type="transmembrane region" description="Helical" evidence="1">
    <location>
        <begin position="254"/>
        <end position="273"/>
    </location>
</feature>
<feature type="transmembrane region" description="Helical" evidence="1">
    <location>
        <begin position="29"/>
        <end position="47"/>
    </location>
</feature>
<dbReference type="Proteomes" id="UP000298568">
    <property type="component" value="Chromosome"/>
</dbReference>
<gene>
    <name evidence="2" type="ORF">DFR88_00315</name>
</gene>
<dbReference type="RefSeq" id="WP_193453327.1">
    <property type="nucleotide sequence ID" value="NZ_CP031156.1"/>
</dbReference>
<protein>
    <recommendedName>
        <fullName evidence="4">AEC family transporter</fullName>
    </recommendedName>
</protein>
<keyword evidence="1" id="KW-0812">Transmembrane</keyword>
<evidence type="ECO:0000313" key="3">
    <source>
        <dbReference type="Proteomes" id="UP000298568"/>
    </source>
</evidence>
<keyword evidence="1" id="KW-1133">Transmembrane helix</keyword>
<organism evidence="2 3">
    <name type="scientific">Metallosphaera prunae</name>
    <dbReference type="NCBI Taxonomy" id="47304"/>
    <lineage>
        <taxon>Archaea</taxon>
        <taxon>Thermoproteota</taxon>
        <taxon>Thermoprotei</taxon>
        <taxon>Sulfolobales</taxon>
        <taxon>Sulfolobaceae</taxon>
        <taxon>Metallosphaera</taxon>
    </lineage>
</organism>
<feature type="transmembrane region" description="Helical" evidence="1">
    <location>
        <begin position="159"/>
        <end position="175"/>
    </location>
</feature>
<feature type="transmembrane region" description="Helical" evidence="1">
    <location>
        <begin position="59"/>
        <end position="77"/>
    </location>
</feature>
<keyword evidence="3" id="KW-1185">Reference proteome</keyword>
<feature type="transmembrane region" description="Helical" evidence="1">
    <location>
        <begin position="89"/>
        <end position="113"/>
    </location>
</feature>
<evidence type="ECO:0008006" key="4">
    <source>
        <dbReference type="Google" id="ProtNLM"/>
    </source>
</evidence>
<dbReference type="AlphaFoldDB" id="A0A4D8RVT8"/>
<feature type="transmembrane region" description="Helical" evidence="1">
    <location>
        <begin position="221"/>
        <end position="248"/>
    </location>
</feature>
<keyword evidence="1" id="KW-0472">Membrane</keyword>
<dbReference type="EMBL" id="CP031156">
    <property type="protein sequence ID" value="QCO29117.1"/>
    <property type="molecule type" value="Genomic_DNA"/>
</dbReference>
<feature type="transmembrane region" description="Helical" evidence="1">
    <location>
        <begin position="181"/>
        <end position="200"/>
    </location>
</feature>
<evidence type="ECO:0000313" key="2">
    <source>
        <dbReference type="EMBL" id="QCO29117.1"/>
    </source>
</evidence>
<proteinExistence type="predicted"/>
<sequence length="306" mass="34412">MDIFQFQGLFLILAATTGYFLNNAESRKVSAFINVWINLPVLFFVTFLQNGFQVIEIKIFLAAIAYSIIMLVLALIITRNYEPSVRGSIIINSLFMNTINLPISILLAFGYAYSLSVAFAAYMTILRLPILMFIENYLSRSKIKEVKVSGKRRINISRYLPIIAFLVGGGLHYAIPDVNSFLTSNLVNSINLFIILIILYEFGYQLRGIVKDVTFTQLKGYFSPFVVISTSRLILSPILIYIVLLVLGITSRQAIGQIMVTGLMSPAITNVVWSRLYEFDIRIVVLSTLILTPICAVVAITFLLLY</sequence>
<feature type="transmembrane region" description="Helical" evidence="1">
    <location>
        <begin position="6"/>
        <end position="22"/>
    </location>
</feature>
<dbReference type="KEGG" id="mpru:DFR88_00315"/>